<evidence type="ECO:0000256" key="1">
    <source>
        <dbReference type="SAM" id="Phobius"/>
    </source>
</evidence>
<proteinExistence type="predicted"/>
<keyword evidence="1" id="KW-0812">Transmembrane</keyword>
<keyword evidence="3" id="KW-1185">Reference proteome</keyword>
<feature type="transmembrane region" description="Helical" evidence="1">
    <location>
        <begin position="82"/>
        <end position="102"/>
    </location>
</feature>
<dbReference type="OrthoDB" id="5653183at2"/>
<dbReference type="AlphaFoldDB" id="A0A0W1ANZ8"/>
<feature type="transmembrane region" description="Helical" evidence="1">
    <location>
        <begin position="114"/>
        <end position="133"/>
    </location>
</feature>
<name>A0A0W1ANZ8_9GAMM</name>
<dbReference type="STRING" id="66969.Lwal_0153"/>
<sequence length="135" mass="15711">MEATLALLICLAAIFVFFSQEFIRTIKRIFAIKGAKLILPLAAGSWLIYSFNMEFLWVIIYIREVLQKILMILVKLIPAHQYATSLALVVLLTFLSVVPVHIMDWIHRRRNHKAYKYPYLTSTLILIISYLLLMV</sequence>
<comment type="caution">
    <text evidence="2">The sequence shown here is derived from an EMBL/GenBank/DDBJ whole genome shotgun (WGS) entry which is preliminary data.</text>
</comment>
<dbReference type="RefSeq" id="WP_058479027.1">
    <property type="nucleotide sequence ID" value="NZ_CAAAIQ010000017.1"/>
</dbReference>
<dbReference type="PATRIC" id="fig|66969.6.peg.168"/>
<keyword evidence="1" id="KW-0472">Membrane</keyword>
<evidence type="ECO:0000313" key="2">
    <source>
        <dbReference type="EMBL" id="KTD83037.1"/>
    </source>
</evidence>
<keyword evidence="1" id="KW-1133">Transmembrane helix</keyword>
<feature type="transmembrane region" description="Helical" evidence="1">
    <location>
        <begin position="38"/>
        <end position="62"/>
    </location>
</feature>
<evidence type="ECO:0000313" key="3">
    <source>
        <dbReference type="Proteomes" id="UP000054729"/>
    </source>
</evidence>
<dbReference type="EMBL" id="LNZB01000004">
    <property type="protein sequence ID" value="KTD83037.1"/>
    <property type="molecule type" value="Genomic_DNA"/>
</dbReference>
<organism evidence="2 3">
    <name type="scientific">Legionella waltersii</name>
    <dbReference type="NCBI Taxonomy" id="66969"/>
    <lineage>
        <taxon>Bacteria</taxon>
        <taxon>Pseudomonadati</taxon>
        <taxon>Pseudomonadota</taxon>
        <taxon>Gammaproteobacteria</taxon>
        <taxon>Legionellales</taxon>
        <taxon>Legionellaceae</taxon>
        <taxon>Legionella</taxon>
    </lineage>
</organism>
<reference evidence="2 3" key="1">
    <citation type="submission" date="2015-11" db="EMBL/GenBank/DDBJ databases">
        <title>Genomic analysis of 38 Legionella species identifies large and diverse effector repertoires.</title>
        <authorList>
            <person name="Burstein D."/>
            <person name="Amaro F."/>
            <person name="Zusman T."/>
            <person name="Lifshitz Z."/>
            <person name="Cohen O."/>
            <person name="Gilbert J.A."/>
            <person name="Pupko T."/>
            <person name="Shuman H.A."/>
            <person name="Segal G."/>
        </authorList>
    </citation>
    <scope>NUCLEOTIDE SEQUENCE [LARGE SCALE GENOMIC DNA]</scope>
    <source>
        <strain evidence="2 3">ATCC 51914</strain>
    </source>
</reference>
<gene>
    <name evidence="2" type="ORF">Lwal_0153</name>
</gene>
<dbReference type="Proteomes" id="UP000054729">
    <property type="component" value="Unassembled WGS sequence"/>
</dbReference>
<feature type="transmembrane region" description="Helical" evidence="1">
    <location>
        <begin position="6"/>
        <end position="26"/>
    </location>
</feature>
<accession>A0A0W1ANZ8</accession>
<protein>
    <submittedName>
        <fullName evidence="2">Uncharacterized protein</fullName>
    </submittedName>
</protein>